<evidence type="ECO:0000313" key="2">
    <source>
        <dbReference type="EMBL" id="MDY8109563.1"/>
    </source>
</evidence>
<reference evidence="2 3" key="1">
    <citation type="submission" date="2023-12" db="EMBL/GenBank/DDBJ databases">
        <title>Description of Novel Strain Fulvimarina sp. 2208YS6-2-32 isolated from Uroteuthis (Photololigo) edulis.</title>
        <authorList>
            <person name="Park J.-S."/>
        </authorList>
    </citation>
    <scope>NUCLEOTIDE SEQUENCE [LARGE SCALE GENOMIC DNA]</scope>
    <source>
        <strain evidence="2 3">2208YS6-2-32</strain>
    </source>
</reference>
<proteinExistence type="predicted"/>
<organism evidence="2 3">
    <name type="scientific">Fulvimarina uroteuthidis</name>
    <dbReference type="NCBI Taxonomy" id="3098149"/>
    <lineage>
        <taxon>Bacteria</taxon>
        <taxon>Pseudomonadati</taxon>
        <taxon>Pseudomonadota</taxon>
        <taxon>Alphaproteobacteria</taxon>
        <taxon>Hyphomicrobiales</taxon>
        <taxon>Aurantimonadaceae</taxon>
        <taxon>Fulvimarina</taxon>
    </lineage>
</organism>
<evidence type="ECO:0000256" key="1">
    <source>
        <dbReference type="SAM" id="MobiDB-lite"/>
    </source>
</evidence>
<keyword evidence="3" id="KW-1185">Reference proteome</keyword>
<name>A0ABU5I3M1_9HYPH</name>
<evidence type="ECO:0000313" key="3">
    <source>
        <dbReference type="Proteomes" id="UP001294412"/>
    </source>
</evidence>
<dbReference type="EMBL" id="JAXLPB010000003">
    <property type="protein sequence ID" value="MDY8109563.1"/>
    <property type="molecule type" value="Genomic_DNA"/>
</dbReference>
<dbReference type="Proteomes" id="UP001294412">
    <property type="component" value="Unassembled WGS sequence"/>
</dbReference>
<gene>
    <name evidence="2" type="ORF">U0C82_10480</name>
</gene>
<comment type="caution">
    <text evidence="2">The sequence shown here is derived from an EMBL/GenBank/DDBJ whole genome shotgun (WGS) entry which is preliminary data.</text>
</comment>
<dbReference type="RefSeq" id="WP_322187048.1">
    <property type="nucleotide sequence ID" value="NZ_JAXLPB010000003.1"/>
</dbReference>
<feature type="region of interest" description="Disordered" evidence="1">
    <location>
        <begin position="1"/>
        <end position="39"/>
    </location>
</feature>
<feature type="region of interest" description="Disordered" evidence="1">
    <location>
        <begin position="139"/>
        <end position="180"/>
    </location>
</feature>
<sequence length="269" mass="29195">MTNSPTETETETETAKAKPKSKRIGASPASNDWDPGPVADQKLINALKSKVVASTIVEDDPLEEKHKGQAYRRDFRTVDYKRLSKTEDEKAAERQRIKAMHSTWVPLSKSGKSARPSTLAKFASFGGSTISVDVIRLKKGERSRSGSTDHSADGQPRSALAMPIPDASDETAPKAQTDDARFGGGMAVGEEPILLEHPREGSAIDPLTDIDGIGPSIERLLHELGVFHFDQIAGWTGPQVAWIENALACESGRIEKEGWVGSAIRLRAR</sequence>
<accession>A0ABU5I3M1</accession>
<evidence type="ECO:0008006" key="4">
    <source>
        <dbReference type="Google" id="ProtNLM"/>
    </source>
</evidence>
<protein>
    <recommendedName>
        <fullName evidence="4">NADH-quinone oxidoreductase subunit E</fullName>
    </recommendedName>
</protein>